<dbReference type="InterPro" id="IPR003658">
    <property type="entry name" value="Anti-sigma_ant"/>
</dbReference>
<evidence type="ECO:0000259" key="3">
    <source>
        <dbReference type="PROSITE" id="PS50801"/>
    </source>
</evidence>
<dbReference type="CDD" id="cd07043">
    <property type="entry name" value="STAS_anti-anti-sigma_factors"/>
    <property type="match status" value="1"/>
</dbReference>
<evidence type="ECO:0000256" key="2">
    <source>
        <dbReference type="RuleBase" id="RU003749"/>
    </source>
</evidence>
<organism evidence="4 5">
    <name type="scientific">Cellulomonas biazotea</name>
    <dbReference type="NCBI Taxonomy" id="1709"/>
    <lineage>
        <taxon>Bacteria</taxon>
        <taxon>Bacillati</taxon>
        <taxon>Actinomycetota</taxon>
        <taxon>Actinomycetes</taxon>
        <taxon>Micrococcales</taxon>
        <taxon>Cellulomonadaceae</taxon>
        <taxon>Cellulomonas</taxon>
    </lineage>
</organism>
<sequence>MTGANGVVDLASDGTTLHVVLRGAVDLAVRESAHDVWAALAAGGEGAVAVDCRDVTFMDSTGLSVLVRLVRDARAAGRAVRLVGASRQVTEVLAVTGVDEWMRVQGVEGV</sequence>
<gene>
    <name evidence="4" type="ORF">CBZ_00230</name>
</gene>
<evidence type="ECO:0000313" key="4">
    <source>
        <dbReference type="EMBL" id="GCE74967.1"/>
    </source>
</evidence>
<comment type="similarity">
    <text evidence="1 2">Belongs to the anti-sigma-factor antagonist family.</text>
</comment>
<keyword evidence="5" id="KW-1185">Reference proteome</keyword>
<dbReference type="EMBL" id="BIMR01000003">
    <property type="protein sequence ID" value="GCE74967.1"/>
    <property type="molecule type" value="Genomic_DNA"/>
</dbReference>
<dbReference type="InterPro" id="IPR036513">
    <property type="entry name" value="STAS_dom_sf"/>
</dbReference>
<dbReference type="GO" id="GO:0043856">
    <property type="term" value="F:anti-sigma factor antagonist activity"/>
    <property type="evidence" value="ECO:0007669"/>
    <property type="project" value="InterPro"/>
</dbReference>
<proteinExistence type="inferred from homology"/>
<dbReference type="SUPFAM" id="SSF52091">
    <property type="entry name" value="SpoIIaa-like"/>
    <property type="match status" value="1"/>
</dbReference>
<dbReference type="PROSITE" id="PS50801">
    <property type="entry name" value="STAS"/>
    <property type="match status" value="1"/>
</dbReference>
<dbReference type="InterPro" id="IPR002645">
    <property type="entry name" value="STAS_dom"/>
</dbReference>
<dbReference type="OrthoDB" id="4829674at2"/>
<dbReference type="Gene3D" id="3.30.750.24">
    <property type="entry name" value="STAS domain"/>
    <property type="match status" value="1"/>
</dbReference>
<dbReference type="Pfam" id="PF13466">
    <property type="entry name" value="STAS_2"/>
    <property type="match status" value="1"/>
</dbReference>
<reference evidence="4 5" key="1">
    <citation type="submission" date="2019-01" db="EMBL/GenBank/DDBJ databases">
        <title>Draft genome sequence of Cellulomonas takizawaensis strain TKZ-21.</title>
        <authorList>
            <person name="Yamamura H."/>
            <person name="Hayashi T."/>
            <person name="Hamada M."/>
            <person name="Serisawa Y."/>
            <person name="Matsuyama K."/>
            <person name="Nakagawa Y."/>
            <person name="Otoguro M."/>
            <person name="Yanagida F."/>
            <person name="Hayakawa M."/>
        </authorList>
    </citation>
    <scope>NUCLEOTIDE SEQUENCE [LARGE SCALE GENOMIC DNA]</scope>
    <source>
        <strain evidence="4 5">NBRC12680</strain>
    </source>
</reference>
<dbReference type="AlphaFoldDB" id="A0A402DLG4"/>
<evidence type="ECO:0000313" key="5">
    <source>
        <dbReference type="Proteomes" id="UP000289954"/>
    </source>
</evidence>
<feature type="domain" description="STAS" evidence="3">
    <location>
        <begin position="1"/>
        <end position="110"/>
    </location>
</feature>
<dbReference type="RefSeq" id="WP_130779599.1">
    <property type="nucleotide sequence ID" value="NZ_BIMR01000003.1"/>
</dbReference>
<comment type="caution">
    <text evidence="4">The sequence shown here is derived from an EMBL/GenBank/DDBJ whole genome shotgun (WGS) entry which is preliminary data.</text>
</comment>
<name>A0A402DLG4_9CELL</name>
<dbReference type="InterPro" id="IPR058548">
    <property type="entry name" value="MlaB-like_STAS"/>
</dbReference>
<dbReference type="NCBIfam" id="TIGR00377">
    <property type="entry name" value="ant_ant_sig"/>
    <property type="match status" value="1"/>
</dbReference>
<evidence type="ECO:0000256" key="1">
    <source>
        <dbReference type="ARBA" id="ARBA00009013"/>
    </source>
</evidence>
<dbReference type="Proteomes" id="UP000289954">
    <property type="component" value="Unassembled WGS sequence"/>
</dbReference>
<accession>A0A402DLG4</accession>
<protein>
    <recommendedName>
        <fullName evidence="2">Anti-sigma factor antagonist</fullName>
    </recommendedName>
</protein>
<dbReference type="PANTHER" id="PTHR33495">
    <property type="entry name" value="ANTI-SIGMA FACTOR ANTAGONIST TM_1081-RELATED-RELATED"/>
    <property type="match status" value="1"/>
</dbReference>